<organism evidence="11 12">
    <name type="scientific">Myodes glareolus</name>
    <name type="common">Bank vole</name>
    <name type="synonym">Clethrionomys glareolus</name>
    <dbReference type="NCBI Taxonomy" id="447135"/>
    <lineage>
        <taxon>Eukaryota</taxon>
        <taxon>Metazoa</taxon>
        <taxon>Chordata</taxon>
        <taxon>Craniata</taxon>
        <taxon>Vertebrata</taxon>
        <taxon>Euteleostomi</taxon>
        <taxon>Mammalia</taxon>
        <taxon>Eutheria</taxon>
        <taxon>Euarchontoglires</taxon>
        <taxon>Glires</taxon>
        <taxon>Rodentia</taxon>
        <taxon>Myomorpha</taxon>
        <taxon>Muroidea</taxon>
        <taxon>Cricetidae</taxon>
        <taxon>Arvicolinae</taxon>
        <taxon>Myodes</taxon>
    </lineage>
</organism>
<dbReference type="SUPFAM" id="SSF51569">
    <property type="entry name" value="Aldolase"/>
    <property type="match status" value="1"/>
</dbReference>
<dbReference type="CDD" id="cd00948">
    <property type="entry name" value="FBP_aldolase_I_a"/>
    <property type="match status" value="1"/>
</dbReference>
<dbReference type="PROSITE" id="PS00158">
    <property type="entry name" value="ALDOLASE_CLASS_I"/>
    <property type="match status" value="1"/>
</dbReference>
<dbReference type="GO" id="GO:0004332">
    <property type="term" value="F:fructose-bisphosphate aldolase activity"/>
    <property type="evidence" value="ECO:0007669"/>
    <property type="project" value="UniProtKB-EC"/>
</dbReference>
<gene>
    <name evidence="11" type="ORF">U0070_003528</name>
</gene>
<dbReference type="FunFam" id="3.20.20.70:FF:000021">
    <property type="entry name" value="Fructose-bisphosphate aldolase"/>
    <property type="match status" value="1"/>
</dbReference>
<keyword evidence="12" id="KW-1185">Reference proteome</keyword>
<dbReference type="InterPro" id="IPR013785">
    <property type="entry name" value="Aldolase_TIM"/>
</dbReference>
<evidence type="ECO:0000256" key="1">
    <source>
        <dbReference type="ARBA" id="ARBA00004714"/>
    </source>
</evidence>
<comment type="similarity">
    <text evidence="2 7">Belongs to the class I fructose-bisphosphate aldolase family.</text>
</comment>
<evidence type="ECO:0000256" key="5">
    <source>
        <dbReference type="ARBA" id="ARBA00023239"/>
    </source>
</evidence>
<feature type="region of interest" description="Disordered" evidence="10">
    <location>
        <begin position="428"/>
        <end position="449"/>
    </location>
</feature>
<feature type="coiled-coil region" evidence="9">
    <location>
        <begin position="715"/>
        <end position="791"/>
    </location>
</feature>
<evidence type="ECO:0000256" key="9">
    <source>
        <dbReference type="SAM" id="Coils"/>
    </source>
</evidence>
<feature type="region of interest" description="Disordered" evidence="10">
    <location>
        <begin position="1"/>
        <end position="32"/>
    </location>
</feature>
<reference evidence="11 12" key="1">
    <citation type="journal article" date="2023" name="bioRxiv">
        <title>Conserved and derived expression patterns and positive selection on dental genes reveal complex evolutionary context of ever-growing rodent molars.</title>
        <authorList>
            <person name="Calamari Z.T."/>
            <person name="Song A."/>
            <person name="Cohen E."/>
            <person name="Akter M."/>
            <person name="Roy R.D."/>
            <person name="Hallikas O."/>
            <person name="Christensen M.M."/>
            <person name="Li P."/>
            <person name="Marangoni P."/>
            <person name="Jernvall J."/>
            <person name="Klein O.D."/>
        </authorList>
    </citation>
    <scope>NUCLEOTIDE SEQUENCE [LARGE SCALE GENOMIC DNA]</scope>
    <source>
        <strain evidence="11">V071</strain>
    </source>
</reference>
<dbReference type="InterPro" id="IPR028728">
    <property type="entry name" value="Astrin"/>
</dbReference>
<comment type="catalytic activity">
    <reaction evidence="7">
        <text>beta-D-fructose 1,6-bisphosphate = D-glyceraldehyde 3-phosphate + dihydroxyacetone phosphate</text>
        <dbReference type="Rhea" id="RHEA:14729"/>
        <dbReference type="ChEBI" id="CHEBI:32966"/>
        <dbReference type="ChEBI" id="CHEBI:57642"/>
        <dbReference type="ChEBI" id="CHEBI:59776"/>
        <dbReference type="EC" id="4.1.2.13"/>
    </reaction>
</comment>
<dbReference type="PANTHER" id="PTHR15347:SF1">
    <property type="entry name" value="SPERM-ASSOCIATED ANTIGEN 5"/>
    <property type="match status" value="1"/>
</dbReference>
<evidence type="ECO:0000256" key="3">
    <source>
        <dbReference type="ARBA" id="ARBA00013068"/>
    </source>
</evidence>
<dbReference type="NCBIfam" id="NF033379">
    <property type="entry name" value="FrucBisAld_I"/>
    <property type="match status" value="1"/>
</dbReference>
<dbReference type="InterPro" id="IPR000741">
    <property type="entry name" value="FBA_I"/>
</dbReference>
<evidence type="ECO:0000313" key="12">
    <source>
        <dbReference type="Proteomes" id="UP001488838"/>
    </source>
</evidence>
<feature type="coiled-coil region" evidence="9">
    <location>
        <begin position="998"/>
        <end position="1025"/>
    </location>
</feature>
<feature type="coiled-coil region" evidence="9">
    <location>
        <begin position="598"/>
        <end position="639"/>
    </location>
</feature>
<name>A0AAW0JSR8_MYOGA</name>
<evidence type="ECO:0000256" key="4">
    <source>
        <dbReference type="ARBA" id="ARBA00023152"/>
    </source>
</evidence>
<dbReference type="EMBL" id="JBBHLL010000019">
    <property type="protein sequence ID" value="KAK7830073.1"/>
    <property type="molecule type" value="Genomic_DNA"/>
</dbReference>
<protein>
    <recommendedName>
        <fullName evidence="3 7">Fructose-bisphosphate aldolase</fullName>
        <ecNumber evidence="3 7">4.1.2.13</ecNumber>
    </recommendedName>
</protein>
<keyword evidence="4 7" id="KW-0324">Glycolysis</keyword>
<dbReference type="InterPro" id="IPR029768">
    <property type="entry name" value="Aldolase_I_AS"/>
</dbReference>
<accession>A0AAW0JSR8</accession>
<dbReference type="Gene3D" id="3.20.20.70">
    <property type="entry name" value="Aldolase class I"/>
    <property type="match status" value="1"/>
</dbReference>
<feature type="compositionally biased region" description="Low complexity" evidence="10">
    <location>
        <begin position="432"/>
        <end position="443"/>
    </location>
</feature>
<evidence type="ECO:0000256" key="2">
    <source>
        <dbReference type="ARBA" id="ARBA00010387"/>
    </source>
</evidence>
<keyword evidence="6" id="KW-0704">Schiff base</keyword>
<evidence type="ECO:0000256" key="6">
    <source>
        <dbReference type="ARBA" id="ARBA00023270"/>
    </source>
</evidence>
<keyword evidence="9" id="KW-0175">Coiled coil</keyword>
<evidence type="ECO:0000256" key="7">
    <source>
        <dbReference type="RuleBase" id="RU003994"/>
    </source>
</evidence>
<sequence length="1515" mass="168108">MWRGKSAMRTPLRELKLQPGALTDSEKRPPMFSSLTPYLRKLELKERNNKLSPVDFINPENNCLSEQISHPSKSIEACQRESDPPPESTLPLGTSEKAADTMDDFVVEPMDESLIETMVLLPFPLGQQQDLMLEAPLDTRAEINCSSLNESLGLEDLVEKEVAPCMEDSFTEVVSIRAEQPTSQDPPSHLPEYPPEPCSEQFHNLQGVNAEAAPEHLVPSENVLTLSVALTEDLPVDHVDPGEETVEYRVIQETSFPAFPEEVESEHQALAANGEDIPSVSLISSLVEMGPQEAPGPTTEDASRIPGLDSETWMSPLAWLEKGVNTSVMLQNLRQRLSFPAMLQDAAVGNTPLSTCSVGTSFTPPAPAEAGTKHSASEPERLLLGCGPLDLTALSRHDLEENLLNSLVMLEVLSHQLQAWKRQLPLPHLDSQDGSTQTDSSPSEVTKTPKLLQDSKEIRQALLQARNVMQSWLLVSRELISLLHLSLTHMTEDRMTVSQESQRADTLISSCSHVLKKLRAKLQSLRTEREEARHREEMALKGKDATELHTEQEELAQQTVSLTSALQQDWTSVQLDYGTWAALLSRARGLTEKLTIKSRQALQERDAAVEEKEQVSKELEQISTHLEDCKGQIEQLKLENSHLTTGACDTFDLELQARLQSLSSTESQLTELQSQHTHCVQDLATKDELLCQLTQSNKEQTAQWQKKEMELQHTQAQLQHQRAVLAKEVQDLKETLEFADQESQVAHLELGQIECQLRATLEVLRERSLQCETLRDTVQSLKAELASTTARHEKQALEKTSQHSQELRLLTQQLQSLSLFLQAKLKENKARHMFGERHSEKLEVGPSEGGVEAHSGRAESEIILPSTGCAPAQEHPLPSDSTISENTLTAVADEETPDLEKSLAEMSTTLLELQSLCSLQQESREEAVGALQRKICELQTRLQDQEEEHQEAQKAKEADIEKLNQTLCLCYKNEKELQELIQKQSEKILGQIDKSSELISLRKEVTELTHSLRHAETENKVLQEALEGQLDPSCQLIATNWIQEKVSLSQEVDKLRVMFLEMKNEKAKLMVKYQSHRNILEENLRRSDTELKKLDDTIQHIYETLLSVPEVVKSCKELQGLLERGLTPDQSGGEGGASAGGVCPAPKESPVTMPHSYPALSVEQKRELSDIALRIVAPGKGILAADESVGSMAKRLSQIGVENTEENRRLYRQVLFSADDRVKKCIGGVIFFHETLYQKDDNGIPFVRTIQDKGILVGIKVDKGVVPLAGTDGETTTQGLDGLLERCAQYKKDGADFAKWRCVLKISDRTPSALAILENANVLARYASICQQNGIVPIVEPEILPDGDHDLKRCQYVTEKVLAAVYKALSDHHVYLEGTLLKPNMVTPGHACPIKYSPEEIAMATVTALRRTVPPAVPGVTFLSGGQSEEEASLNLNAINRCPLPRPWALTFSYGRALQASALNAWRGQRDNAGAATEEFIKRAEMNGLAAQGRYEGSGDGGAAAQSLYVANHAY</sequence>
<dbReference type="GO" id="GO:0051988">
    <property type="term" value="P:regulation of attachment of spindle microtubules to kinetochore"/>
    <property type="evidence" value="ECO:0007669"/>
    <property type="project" value="InterPro"/>
</dbReference>
<evidence type="ECO:0000313" key="11">
    <source>
        <dbReference type="EMBL" id="KAK7830073.1"/>
    </source>
</evidence>
<proteinExistence type="inferred from homology"/>
<comment type="caution">
    <text evidence="11">The sequence shown here is derived from an EMBL/GenBank/DDBJ whole genome shotgun (WGS) entry which is preliminary data.</text>
</comment>
<dbReference type="GO" id="GO:0006096">
    <property type="term" value="P:glycolytic process"/>
    <property type="evidence" value="ECO:0007669"/>
    <property type="project" value="UniProtKB-KW"/>
</dbReference>
<keyword evidence="5 7" id="KW-0456">Lyase</keyword>
<dbReference type="PANTHER" id="PTHR15347">
    <property type="entry name" value="SPERM-ASSOCIATED ANTIGEN 5"/>
    <property type="match status" value="1"/>
</dbReference>
<feature type="region of interest" description="Disordered" evidence="10">
    <location>
        <begin position="68"/>
        <end position="94"/>
    </location>
</feature>
<feature type="coiled-coil region" evidence="9">
    <location>
        <begin position="935"/>
        <end position="966"/>
    </location>
</feature>
<dbReference type="Proteomes" id="UP001488838">
    <property type="component" value="Unassembled WGS sequence"/>
</dbReference>
<dbReference type="Pfam" id="PF00274">
    <property type="entry name" value="Glycolytic"/>
    <property type="match status" value="1"/>
</dbReference>
<dbReference type="GO" id="GO:0051301">
    <property type="term" value="P:cell division"/>
    <property type="evidence" value="ECO:0007669"/>
    <property type="project" value="InterPro"/>
</dbReference>
<dbReference type="EC" id="4.1.2.13" evidence="3 7"/>
<evidence type="ECO:0000256" key="8">
    <source>
        <dbReference type="RuleBase" id="RU004257"/>
    </source>
</evidence>
<comment type="pathway">
    <text evidence="1 8">Carbohydrate degradation; glycolysis; D-glyceraldehyde 3-phosphate and glycerone phosphate from D-glucose: step 4/4.</text>
</comment>
<evidence type="ECO:0000256" key="10">
    <source>
        <dbReference type="SAM" id="MobiDB-lite"/>
    </source>
</evidence>